<reference evidence="1 2" key="1">
    <citation type="submission" date="2021-11" db="EMBL/GenBank/DDBJ databases">
        <title>Draft genome sequence of Actinomycetospora sp. SF1 isolated from the rhizosphere soil.</title>
        <authorList>
            <person name="Duangmal K."/>
            <person name="Chantavorakit T."/>
        </authorList>
    </citation>
    <scope>NUCLEOTIDE SEQUENCE [LARGE SCALE GENOMIC DNA]</scope>
    <source>
        <strain evidence="1 2">TBRC 5722</strain>
    </source>
</reference>
<gene>
    <name evidence="1" type="ORF">LQ327_02915</name>
</gene>
<organism evidence="1 2">
    <name type="scientific">Actinomycetospora endophytica</name>
    <dbReference type="NCBI Taxonomy" id="2291215"/>
    <lineage>
        <taxon>Bacteria</taxon>
        <taxon>Bacillati</taxon>
        <taxon>Actinomycetota</taxon>
        <taxon>Actinomycetes</taxon>
        <taxon>Pseudonocardiales</taxon>
        <taxon>Pseudonocardiaceae</taxon>
        <taxon>Actinomycetospora</taxon>
    </lineage>
</organism>
<dbReference type="InterPro" id="IPR019587">
    <property type="entry name" value="Polyketide_cyclase/dehydratase"/>
</dbReference>
<comment type="caution">
    <text evidence="1">The sequence shown here is derived from an EMBL/GenBank/DDBJ whole genome shotgun (WGS) entry which is preliminary data.</text>
</comment>
<protein>
    <submittedName>
        <fullName evidence="1">SRPBCC family protein</fullName>
    </submittedName>
</protein>
<proteinExistence type="predicted"/>
<evidence type="ECO:0000313" key="2">
    <source>
        <dbReference type="Proteomes" id="UP001199469"/>
    </source>
</evidence>
<name>A0ABS8P297_9PSEU</name>
<dbReference type="Proteomes" id="UP001199469">
    <property type="component" value="Unassembled WGS sequence"/>
</dbReference>
<dbReference type="Pfam" id="PF10604">
    <property type="entry name" value="Polyketide_cyc2"/>
    <property type="match status" value="1"/>
</dbReference>
<dbReference type="RefSeq" id="WP_230730025.1">
    <property type="nucleotide sequence ID" value="NZ_JAJNDB010000001.1"/>
</dbReference>
<accession>A0ABS8P297</accession>
<sequence>MHQHHEVRIAACPDYVWAVLTDVARWPQWASALREVVPYDGGPLVVGGRVRVRARNLPVRDWCVREVRAHRGFTWEQVGVGSAATLVVGIRPAPPGGTTLELTARRSGWVASVVDRMTGATATAHLEELADGLRRRCEAGQCAPVSPPAQSARDVV</sequence>
<dbReference type="SUPFAM" id="SSF55961">
    <property type="entry name" value="Bet v1-like"/>
    <property type="match status" value="1"/>
</dbReference>
<keyword evidence="2" id="KW-1185">Reference proteome</keyword>
<dbReference type="Gene3D" id="3.30.530.20">
    <property type="match status" value="1"/>
</dbReference>
<dbReference type="EMBL" id="JAJNDB010000001">
    <property type="protein sequence ID" value="MCD2192348.1"/>
    <property type="molecule type" value="Genomic_DNA"/>
</dbReference>
<evidence type="ECO:0000313" key="1">
    <source>
        <dbReference type="EMBL" id="MCD2192348.1"/>
    </source>
</evidence>
<dbReference type="InterPro" id="IPR023393">
    <property type="entry name" value="START-like_dom_sf"/>
</dbReference>